<dbReference type="EMBL" id="FM180568">
    <property type="protein sequence ID" value="CAS08645.1"/>
    <property type="molecule type" value="Genomic_DNA"/>
</dbReference>
<dbReference type="KEGG" id="ecg:E2348C_1097"/>
<evidence type="ECO:0000313" key="2">
    <source>
        <dbReference type="Proteomes" id="UP000008205"/>
    </source>
</evidence>
<dbReference type="HOGENOM" id="CLU_2272934_0_0_6"/>
<proteinExistence type="predicted"/>
<protein>
    <submittedName>
        <fullName evidence="1">Uncharacterized protein</fullName>
    </submittedName>
</protein>
<organism evidence="1 2">
    <name type="scientific">Escherichia coli O127:H6 (strain E2348/69 / EPEC)</name>
    <dbReference type="NCBI Taxonomy" id="574521"/>
    <lineage>
        <taxon>Bacteria</taxon>
        <taxon>Pseudomonadati</taxon>
        <taxon>Pseudomonadota</taxon>
        <taxon>Gammaproteobacteria</taxon>
        <taxon>Enterobacterales</taxon>
        <taxon>Enterobacteriaceae</taxon>
        <taxon>Escherichia</taxon>
    </lineage>
</organism>
<dbReference type="AlphaFoldDB" id="B7UP24"/>
<evidence type="ECO:0000313" key="1">
    <source>
        <dbReference type="EMBL" id="CAS08645.1"/>
    </source>
</evidence>
<reference evidence="1 2" key="1">
    <citation type="journal article" date="2009" name="J. Bacteriol.">
        <title>Complete genome sequence and comparative genome analysis of enteropathogenic Escherichia coli O127:H6 strain E2348/69.</title>
        <authorList>
            <person name="Iguchi A."/>
            <person name="Thomson N.R."/>
            <person name="Ogura Y."/>
            <person name="Saunders D."/>
            <person name="Ooka T."/>
            <person name="Henderson I.R."/>
            <person name="Harris D."/>
            <person name="Asadulghani M."/>
            <person name="Kurokawa K."/>
            <person name="Dean P."/>
            <person name="Kenny B."/>
            <person name="Quail M.A."/>
            <person name="Thurston S."/>
            <person name="Dougan G."/>
            <person name="Hayashi T."/>
            <person name="Parkhill J."/>
            <person name="Frankel G."/>
        </authorList>
    </citation>
    <scope>NUCLEOTIDE SEQUENCE [LARGE SCALE GENOMIC DNA]</scope>
    <source>
        <strain evidence="2">E2348/69 / EPEC</strain>
    </source>
</reference>
<accession>B7UP24</accession>
<gene>
    <name evidence="1" type="ordered locus">E2348C_1097</name>
</gene>
<keyword evidence="2" id="KW-1185">Reference proteome</keyword>
<name>B7UP24_ECO27</name>
<dbReference type="Proteomes" id="UP000008205">
    <property type="component" value="Chromosome"/>
</dbReference>
<sequence>MMHSPHEAIFAQESGSEITCSGMVGRVSLSRLSLRCGGMRSCCVSCSSTRSPAEGKLQRKILGFYQGFGKAGAVVDQGGKIYSGIIRERTIDRVNRSQGQGL</sequence>